<dbReference type="EMBL" id="CP101185">
    <property type="protein sequence ID" value="UYV96266.1"/>
    <property type="molecule type" value="Genomic_DNA"/>
</dbReference>
<organism evidence="1 2">
    <name type="scientific">Paenarthrobacter ureafaciens</name>
    <dbReference type="NCBI Taxonomy" id="37931"/>
    <lineage>
        <taxon>Bacteria</taxon>
        <taxon>Bacillati</taxon>
        <taxon>Actinomycetota</taxon>
        <taxon>Actinomycetes</taxon>
        <taxon>Micrococcales</taxon>
        <taxon>Micrococcaceae</taxon>
        <taxon>Paenarthrobacter</taxon>
    </lineage>
</organism>
<protein>
    <submittedName>
        <fullName evidence="1">Uncharacterized protein</fullName>
    </submittedName>
</protein>
<evidence type="ECO:0000313" key="2">
    <source>
        <dbReference type="Proteomes" id="UP001163293"/>
    </source>
</evidence>
<sequence length="53" mass="5861">MKPSDSEVIEAFAEFLVSNYCESLDALADVSAVHEDFKLQALLSLQDALKETK</sequence>
<gene>
    <name evidence="1" type="ORF">NL394_14480</name>
</gene>
<evidence type="ECO:0000313" key="1">
    <source>
        <dbReference type="EMBL" id="UYV96266.1"/>
    </source>
</evidence>
<proteinExistence type="predicted"/>
<keyword evidence="2" id="KW-1185">Reference proteome</keyword>
<reference evidence="1" key="1">
    <citation type="submission" date="2022-07" db="EMBL/GenBank/DDBJ databases">
        <authorList>
            <person name="Wu T."/>
        </authorList>
    </citation>
    <scope>NUCLEOTIDE SEQUENCE</scope>
    <source>
        <strain evidence="1">SD-1</strain>
    </source>
</reference>
<dbReference type="Proteomes" id="UP001163293">
    <property type="component" value="Chromosome"/>
</dbReference>
<dbReference type="RefSeq" id="WP_182263974.1">
    <property type="nucleotide sequence ID" value="NZ_CP043010.1"/>
</dbReference>
<name>A0AAX3EEA2_PAEUR</name>
<dbReference type="AlphaFoldDB" id="A0AAX3EEA2"/>
<accession>A0AAX3EEA2</accession>